<organism evidence="3 4">
    <name type="scientific">Euphydryas editha</name>
    <name type="common">Edith's checkerspot</name>
    <dbReference type="NCBI Taxonomy" id="104508"/>
    <lineage>
        <taxon>Eukaryota</taxon>
        <taxon>Metazoa</taxon>
        <taxon>Ecdysozoa</taxon>
        <taxon>Arthropoda</taxon>
        <taxon>Hexapoda</taxon>
        <taxon>Insecta</taxon>
        <taxon>Pterygota</taxon>
        <taxon>Neoptera</taxon>
        <taxon>Endopterygota</taxon>
        <taxon>Lepidoptera</taxon>
        <taxon>Glossata</taxon>
        <taxon>Ditrysia</taxon>
        <taxon>Papilionoidea</taxon>
        <taxon>Nymphalidae</taxon>
        <taxon>Nymphalinae</taxon>
        <taxon>Euphydryas</taxon>
    </lineage>
</organism>
<dbReference type="InterPro" id="IPR055469">
    <property type="entry name" value="DUF7041"/>
</dbReference>
<reference evidence="3" key="1">
    <citation type="submission" date="2022-03" db="EMBL/GenBank/DDBJ databases">
        <authorList>
            <person name="Tunstrom K."/>
        </authorList>
    </citation>
    <scope>NUCLEOTIDE SEQUENCE</scope>
</reference>
<evidence type="ECO:0000259" key="2">
    <source>
        <dbReference type="Pfam" id="PF23055"/>
    </source>
</evidence>
<gene>
    <name evidence="3" type="ORF">EEDITHA_LOCUS12921</name>
</gene>
<dbReference type="Pfam" id="PF23055">
    <property type="entry name" value="DUF7041"/>
    <property type="match status" value="1"/>
</dbReference>
<protein>
    <recommendedName>
        <fullName evidence="2">DUF7041 domain-containing protein</fullName>
    </recommendedName>
</protein>
<name>A0AAU9UEX7_EUPED</name>
<evidence type="ECO:0000313" key="4">
    <source>
        <dbReference type="Proteomes" id="UP001153954"/>
    </source>
</evidence>
<keyword evidence="1" id="KW-0175">Coiled coil</keyword>
<dbReference type="Proteomes" id="UP001153954">
    <property type="component" value="Unassembled WGS sequence"/>
</dbReference>
<dbReference type="PANTHER" id="PTHR33327">
    <property type="entry name" value="ENDONUCLEASE"/>
    <property type="match status" value="1"/>
</dbReference>
<comment type="caution">
    <text evidence="3">The sequence shown here is derived from an EMBL/GenBank/DDBJ whole genome shotgun (WGS) entry which is preliminary data.</text>
</comment>
<dbReference type="PANTHER" id="PTHR33327:SF3">
    <property type="entry name" value="RNA-DIRECTED DNA POLYMERASE"/>
    <property type="match status" value="1"/>
</dbReference>
<proteinExistence type="predicted"/>
<feature type="domain" description="DUF7041" evidence="2">
    <location>
        <begin position="22"/>
        <end position="86"/>
    </location>
</feature>
<sequence>MDSTEERFAALQAQNLELQAMLKKLQQQQQQTVPDHTILSPLSVRYPQGVEDIVTQPPLKNKYLTLKAELIRRLSSSEEQRFRQLIDEKELGDWRPSQFLRHLRSLAEVTLSDENILRQLWMRRLPQHLQAILAAQAELSLEKVAEVADKILEVSLKTPAPHPGKYIPRRTFKSAWTSFQGR</sequence>
<feature type="coiled-coil region" evidence="1">
    <location>
        <begin position="1"/>
        <end position="31"/>
    </location>
</feature>
<evidence type="ECO:0000313" key="3">
    <source>
        <dbReference type="EMBL" id="CAH2097733.1"/>
    </source>
</evidence>
<dbReference type="AlphaFoldDB" id="A0AAU9UEX7"/>
<keyword evidence="4" id="KW-1185">Reference proteome</keyword>
<evidence type="ECO:0000256" key="1">
    <source>
        <dbReference type="SAM" id="Coils"/>
    </source>
</evidence>
<dbReference type="EMBL" id="CAKOGL010000018">
    <property type="protein sequence ID" value="CAH2097733.1"/>
    <property type="molecule type" value="Genomic_DNA"/>
</dbReference>
<accession>A0AAU9UEX7</accession>